<dbReference type="EMBL" id="CATOUU010000653">
    <property type="protein sequence ID" value="CAI9937924.1"/>
    <property type="molecule type" value="Genomic_DNA"/>
</dbReference>
<reference evidence="2" key="1">
    <citation type="submission" date="2023-06" db="EMBL/GenBank/DDBJ databases">
        <authorList>
            <person name="Kurt Z."/>
        </authorList>
    </citation>
    <scope>NUCLEOTIDE SEQUENCE</scope>
</reference>
<dbReference type="EMBL" id="CAXDID020000071">
    <property type="protein sequence ID" value="CAL6014582.1"/>
    <property type="molecule type" value="Genomic_DNA"/>
</dbReference>
<dbReference type="InterPro" id="IPR053209">
    <property type="entry name" value="Gramillin-biosynth_MTr"/>
</dbReference>
<dbReference type="InterPro" id="IPR001214">
    <property type="entry name" value="SET_dom"/>
</dbReference>
<protein>
    <submittedName>
        <fullName evidence="2">SET domain-containing protein</fullName>
    </submittedName>
    <submittedName>
        <fullName evidence="4">SET_domain-containing protein</fullName>
    </submittedName>
</protein>
<dbReference type="Proteomes" id="UP001642409">
    <property type="component" value="Unassembled WGS sequence"/>
</dbReference>
<dbReference type="SMART" id="SM00317">
    <property type="entry name" value="SET"/>
    <property type="match status" value="1"/>
</dbReference>
<dbReference type="PANTHER" id="PTHR47643">
    <property type="entry name" value="TPR DOMAIN PROTEIN (AFU_ORTHOLOGUE AFUA_5G12710)"/>
    <property type="match status" value="1"/>
</dbReference>
<dbReference type="AlphaFoldDB" id="A0AA86P9M6"/>
<gene>
    <name evidence="2" type="ORF">HINF_LOCUS22130</name>
    <name evidence="4" type="ORF">HINF_LOCUS24335</name>
    <name evidence="3" type="ORF">HINF_LOCUS25569</name>
    <name evidence="5" type="ORF">HINF_LOCUS67809</name>
</gene>
<evidence type="ECO:0000313" key="3">
    <source>
        <dbReference type="EMBL" id="CAI9937924.1"/>
    </source>
</evidence>
<feature type="domain" description="SET" evidence="1">
    <location>
        <begin position="160"/>
        <end position="344"/>
    </location>
</feature>
<sequence>MHKQQFNNKCAQLSSAGDPVSLKNLCQTSVENLKQISIKDLIKKTVMTDTILWGFQITKPIQMVGINFVIEDDQHDAIEVAIYNQLPVRSPIKKLDALLFPGCKIGIKNPYLRCCSDGNFMLRNDNPSNIIIQRPNEPIEIKPVQAQSENAIENEVKEIVKIPIAEYYGSTIIKVTNSNGRGLFAFKNIARGTNIVVERSLGKNNENASNFVMLNIVGNKMNTNSQSNLNNMLVIEQTNDEILRAKLNCLYAGNMRTDCPNIKQIRLNNFKDFDTSFVSAEMIYQIVKFNSFGGENEQCNLFFIISFANHAKQPNACLVQEGEFHILKALRNIKADEEITIDYVGGIQNRKEALLNWGITRE</sequence>
<accession>A0AA86P9M6</accession>
<organism evidence="2">
    <name type="scientific">Hexamita inflata</name>
    <dbReference type="NCBI Taxonomy" id="28002"/>
    <lineage>
        <taxon>Eukaryota</taxon>
        <taxon>Metamonada</taxon>
        <taxon>Diplomonadida</taxon>
        <taxon>Hexamitidae</taxon>
        <taxon>Hexamitinae</taxon>
        <taxon>Hexamita</taxon>
    </lineage>
</organism>
<evidence type="ECO:0000313" key="6">
    <source>
        <dbReference type="Proteomes" id="UP001642409"/>
    </source>
</evidence>
<keyword evidence="6" id="KW-1185">Reference proteome</keyword>
<dbReference type="SUPFAM" id="SSF82199">
    <property type="entry name" value="SET domain"/>
    <property type="match status" value="1"/>
</dbReference>
<name>A0AA86P9M6_9EUKA</name>
<evidence type="ECO:0000313" key="5">
    <source>
        <dbReference type="EMBL" id="CAL6095145.1"/>
    </source>
</evidence>
<dbReference type="PROSITE" id="PS50280">
    <property type="entry name" value="SET"/>
    <property type="match status" value="1"/>
</dbReference>
<evidence type="ECO:0000259" key="1">
    <source>
        <dbReference type="PROSITE" id="PS50280"/>
    </source>
</evidence>
<dbReference type="Pfam" id="PF00856">
    <property type="entry name" value="SET"/>
    <property type="match status" value="1"/>
</dbReference>
<evidence type="ECO:0000313" key="2">
    <source>
        <dbReference type="EMBL" id="CAI9934485.1"/>
    </source>
</evidence>
<dbReference type="PANTHER" id="PTHR47643:SF2">
    <property type="entry name" value="TPR DOMAIN PROTEIN (AFU_ORTHOLOGUE AFUA_5G12710)"/>
    <property type="match status" value="1"/>
</dbReference>
<dbReference type="Gene3D" id="2.170.270.10">
    <property type="entry name" value="SET domain"/>
    <property type="match status" value="1"/>
</dbReference>
<dbReference type="EMBL" id="CATOUU010000570">
    <property type="protein sequence ID" value="CAI9934485.1"/>
    <property type="molecule type" value="Genomic_DNA"/>
</dbReference>
<reference evidence="4 6" key="2">
    <citation type="submission" date="2024-07" db="EMBL/GenBank/DDBJ databases">
        <authorList>
            <person name="Akdeniz Z."/>
        </authorList>
    </citation>
    <scope>NUCLEOTIDE SEQUENCE [LARGE SCALE GENOMIC DNA]</scope>
</reference>
<comment type="caution">
    <text evidence="2">The sequence shown here is derived from an EMBL/GenBank/DDBJ whole genome shotgun (WGS) entry which is preliminary data.</text>
</comment>
<dbReference type="InterPro" id="IPR046341">
    <property type="entry name" value="SET_dom_sf"/>
</dbReference>
<dbReference type="EMBL" id="CAXDID020000473">
    <property type="protein sequence ID" value="CAL6095145.1"/>
    <property type="molecule type" value="Genomic_DNA"/>
</dbReference>
<proteinExistence type="predicted"/>
<evidence type="ECO:0000313" key="4">
    <source>
        <dbReference type="EMBL" id="CAL6014582.1"/>
    </source>
</evidence>